<dbReference type="Proteomes" id="UP000266673">
    <property type="component" value="Unassembled WGS sequence"/>
</dbReference>
<sequence>MGNINAFYNLAYCYRNGIGTPRDLQKADYWYQKEQKELIEKYPIPWIPYNEFTDVEKIGQGGFATVFKAIWYNKEQFVYSNVALKLLHGSNPKKSQNEEFIQEKEGLIKEKEGLIKQKEEFIKELKAFCDIISKHPSFLRCCGISKDDSSGDYIIVLQYAAMGSLRKNLCSVAQMEWKHRLTLLHSIASDLQIIHSQGLIHRDLHSCNILQDDLKSAYITDLGLAISTNKAPEEKGNGIYGILPYIAPESSNIGYTAACYQGDNKTLLRGSYVTARAFNLIVGTGLLRQTPCNKIVIVRVRFIINKYLNRVKRVTRAPGWTHRSTRVTRVAFCLTEFLKKLLRCIITCEEEILKGIFIKLLRCIITCEEEILEGIFIKLLIKNSKINV</sequence>
<keyword evidence="2 5" id="KW-0547">Nucleotide-binding</keyword>
<proteinExistence type="predicted"/>
<name>A0A397UPP0_9GLOM</name>
<dbReference type="PROSITE" id="PS00107">
    <property type="entry name" value="PROTEIN_KINASE_ATP"/>
    <property type="match status" value="1"/>
</dbReference>
<keyword evidence="9" id="KW-1185">Reference proteome</keyword>
<dbReference type="Pfam" id="PF07714">
    <property type="entry name" value="PK_Tyr_Ser-Thr"/>
    <property type="match status" value="1"/>
</dbReference>
<evidence type="ECO:0000256" key="6">
    <source>
        <dbReference type="SAM" id="Coils"/>
    </source>
</evidence>
<evidence type="ECO:0000256" key="4">
    <source>
        <dbReference type="ARBA" id="ARBA00022840"/>
    </source>
</evidence>
<dbReference type="AlphaFoldDB" id="A0A397UPP0"/>
<keyword evidence="6" id="KW-0175">Coiled coil</keyword>
<evidence type="ECO:0000256" key="1">
    <source>
        <dbReference type="ARBA" id="ARBA00022679"/>
    </source>
</evidence>
<accession>A0A397UPP0</accession>
<protein>
    <submittedName>
        <fullName evidence="8">Kinase-like domain-containing protein</fullName>
    </submittedName>
</protein>
<dbReference type="InterPro" id="IPR000719">
    <property type="entry name" value="Prot_kinase_dom"/>
</dbReference>
<dbReference type="PANTHER" id="PTHR44329:SF288">
    <property type="entry name" value="MITOGEN-ACTIVATED PROTEIN KINASE KINASE KINASE 20"/>
    <property type="match status" value="1"/>
</dbReference>
<evidence type="ECO:0000313" key="9">
    <source>
        <dbReference type="Proteomes" id="UP000266673"/>
    </source>
</evidence>
<organism evidence="8 9">
    <name type="scientific">Gigaspora rosea</name>
    <dbReference type="NCBI Taxonomy" id="44941"/>
    <lineage>
        <taxon>Eukaryota</taxon>
        <taxon>Fungi</taxon>
        <taxon>Fungi incertae sedis</taxon>
        <taxon>Mucoromycota</taxon>
        <taxon>Glomeromycotina</taxon>
        <taxon>Glomeromycetes</taxon>
        <taxon>Diversisporales</taxon>
        <taxon>Gigasporaceae</taxon>
        <taxon>Gigaspora</taxon>
    </lineage>
</organism>
<evidence type="ECO:0000313" key="8">
    <source>
        <dbReference type="EMBL" id="RIB12255.1"/>
    </source>
</evidence>
<dbReference type="SUPFAM" id="SSF81901">
    <property type="entry name" value="HCP-like"/>
    <property type="match status" value="1"/>
</dbReference>
<evidence type="ECO:0000256" key="2">
    <source>
        <dbReference type="ARBA" id="ARBA00022741"/>
    </source>
</evidence>
<dbReference type="PANTHER" id="PTHR44329">
    <property type="entry name" value="SERINE/THREONINE-PROTEIN KINASE TNNI3K-RELATED"/>
    <property type="match status" value="1"/>
</dbReference>
<dbReference type="EMBL" id="QKWP01001041">
    <property type="protein sequence ID" value="RIB12255.1"/>
    <property type="molecule type" value="Genomic_DNA"/>
</dbReference>
<dbReference type="InterPro" id="IPR051681">
    <property type="entry name" value="Ser/Thr_Kinases-Pseudokinases"/>
</dbReference>
<dbReference type="InterPro" id="IPR011990">
    <property type="entry name" value="TPR-like_helical_dom_sf"/>
</dbReference>
<feature type="coiled-coil region" evidence="6">
    <location>
        <begin position="97"/>
        <end position="124"/>
    </location>
</feature>
<feature type="binding site" evidence="5">
    <location>
        <position position="85"/>
    </location>
    <ligand>
        <name>ATP</name>
        <dbReference type="ChEBI" id="CHEBI:30616"/>
    </ligand>
</feature>
<dbReference type="GO" id="GO:0005524">
    <property type="term" value="F:ATP binding"/>
    <property type="evidence" value="ECO:0007669"/>
    <property type="project" value="UniProtKB-UniRule"/>
</dbReference>
<gene>
    <name evidence="8" type="ORF">C2G38_2041970</name>
</gene>
<dbReference type="SUPFAM" id="SSF56112">
    <property type="entry name" value="Protein kinase-like (PK-like)"/>
    <property type="match status" value="1"/>
</dbReference>
<dbReference type="Gene3D" id="1.10.510.10">
    <property type="entry name" value="Transferase(Phosphotransferase) domain 1"/>
    <property type="match status" value="1"/>
</dbReference>
<evidence type="ECO:0000256" key="5">
    <source>
        <dbReference type="PROSITE-ProRule" id="PRU10141"/>
    </source>
</evidence>
<dbReference type="GO" id="GO:0004674">
    <property type="term" value="F:protein serine/threonine kinase activity"/>
    <property type="evidence" value="ECO:0007669"/>
    <property type="project" value="TreeGrafter"/>
</dbReference>
<keyword evidence="4 5" id="KW-0067">ATP-binding</keyword>
<dbReference type="PROSITE" id="PS50011">
    <property type="entry name" value="PROTEIN_KINASE_DOM"/>
    <property type="match status" value="1"/>
</dbReference>
<dbReference type="InterPro" id="IPR001245">
    <property type="entry name" value="Ser-Thr/Tyr_kinase_cat_dom"/>
</dbReference>
<dbReference type="OrthoDB" id="3269467at2759"/>
<dbReference type="InterPro" id="IPR017441">
    <property type="entry name" value="Protein_kinase_ATP_BS"/>
</dbReference>
<reference evidence="8 9" key="1">
    <citation type="submission" date="2018-06" db="EMBL/GenBank/DDBJ databases">
        <title>Comparative genomics reveals the genomic features of Rhizophagus irregularis, R. cerebriforme, R. diaphanum and Gigaspora rosea, and their symbiotic lifestyle signature.</title>
        <authorList>
            <person name="Morin E."/>
            <person name="San Clemente H."/>
            <person name="Chen E.C.H."/>
            <person name="De La Providencia I."/>
            <person name="Hainaut M."/>
            <person name="Kuo A."/>
            <person name="Kohler A."/>
            <person name="Murat C."/>
            <person name="Tang N."/>
            <person name="Roy S."/>
            <person name="Loubradou J."/>
            <person name="Henrissat B."/>
            <person name="Grigoriev I.V."/>
            <person name="Corradi N."/>
            <person name="Roux C."/>
            <person name="Martin F.M."/>
        </authorList>
    </citation>
    <scope>NUCLEOTIDE SEQUENCE [LARGE SCALE GENOMIC DNA]</scope>
    <source>
        <strain evidence="8 9">DAOM 194757</strain>
    </source>
</reference>
<keyword evidence="1" id="KW-0808">Transferase</keyword>
<comment type="caution">
    <text evidence="8">The sequence shown here is derived from an EMBL/GenBank/DDBJ whole genome shotgun (WGS) entry which is preliminary data.</text>
</comment>
<evidence type="ECO:0000256" key="3">
    <source>
        <dbReference type="ARBA" id="ARBA00022777"/>
    </source>
</evidence>
<feature type="domain" description="Protein kinase" evidence="7">
    <location>
        <begin position="52"/>
        <end position="372"/>
    </location>
</feature>
<evidence type="ECO:0000259" key="7">
    <source>
        <dbReference type="PROSITE" id="PS50011"/>
    </source>
</evidence>
<keyword evidence="3 8" id="KW-0418">Kinase</keyword>
<dbReference type="Gene3D" id="1.25.40.10">
    <property type="entry name" value="Tetratricopeptide repeat domain"/>
    <property type="match status" value="1"/>
</dbReference>
<dbReference type="InterPro" id="IPR011009">
    <property type="entry name" value="Kinase-like_dom_sf"/>
</dbReference>